<dbReference type="AlphaFoldDB" id="A0A1I3U7T7"/>
<name>A0A1I3U7T7_9BACL</name>
<dbReference type="EMBL" id="FORR01000022">
    <property type="protein sequence ID" value="SFJ78669.1"/>
    <property type="molecule type" value="Genomic_DNA"/>
</dbReference>
<organism evidence="1 2">
    <name type="scientific">Thermoflavimicrobium dichotomicum</name>
    <dbReference type="NCBI Taxonomy" id="46223"/>
    <lineage>
        <taxon>Bacteria</taxon>
        <taxon>Bacillati</taxon>
        <taxon>Bacillota</taxon>
        <taxon>Bacilli</taxon>
        <taxon>Bacillales</taxon>
        <taxon>Thermoactinomycetaceae</taxon>
        <taxon>Thermoflavimicrobium</taxon>
    </lineage>
</organism>
<reference evidence="1 2" key="1">
    <citation type="submission" date="2016-10" db="EMBL/GenBank/DDBJ databases">
        <authorList>
            <person name="de Groot N.N."/>
        </authorList>
    </citation>
    <scope>NUCLEOTIDE SEQUENCE [LARGE SCALE GENOMIC DNA]</scope>
    <source>
        <strain evidence="1 2">DSM 44778</strain>
    </source>
</reference>
<dbReference type="Proteomes" id="UP000199545">
    <property type="component" value="Unassembled WGS sequence"/>
</dbReference>
<proteinExistence type="predicted"/>
<evidence type="ECO:0000313" key="1">
    <source>
        <dbReference type="EMBL" id="SFJ78669.1"/>
    </source>
</evidence>
<evidence type="ECO:0000313" key="2">
    <source>
        <dbReference type="Proteomes" id="UP000199545"/>
    </source>
</evidence>
<accession>A0A1I3U7T7</accession>
<keyword evidence="2" id="KW-1185">Reference proteome</keyword>
<dbReference type="InterPro" id="IPR058600">
    <property type="entry name" value="YhjD-like"/>
</dbReference>
<dbReference type="STRING" id="46223.SAMN05421852_12228"/>
<dbReference type="Pfam" id="PF26325">
    <property type="entry name" value="YhjD"/>
    <property type="match status" value="1"/>
</dbReference>
<gene>
    <name evidence="1" type="ORF">SAMN05421852_12228</name>
</gene>
<protein>
    <submittedName>
        <fullName evidence="1">Uncharacterized protein</fullName>
    </submittedName>
</protein>
<sequence>MLLKVLTYDRNHMGHLKFADVYRQMLDKIMDEIMKEMAELRRYLRQSPGRIIETKRSMAIT</sequence>